<evidence type="ECO:0000313" key="3">
    <source>
        <dbReference type="Proteomes" id="UP000032352"/>
    </source>
</evidence>
<sequence>MFIRAAKIYFVLVLAWLSLMANSQDLPPEAAIAVGIEKQVALEQETTFNGVFISARKSLLTSLVLFGQWRFLEDSIAGNDFELQQQELQLGYRLSGYGDIIWLFSAGGQREQVKHSAAGFDSKTTETGLLAAIEANYQINFEQGVLLALEYREKQAHERYNFRAGYHYRPLPNWQFGFNLTLGYNDKFNHDLNEYRLIARYLF</sequence>
<dbReference type="EMBL" id="CP059733">
    <property type="protein sequence ID" value="WDE06766.1"/>
    <property type="molecule type" value="Genomic_DNA"/>
</dbReference>
<name>A0AAF0CAP9_9GAMM</name>
<protein>
    <recommendedName>
        <fullName evidence="4">Outer membrane protein beta-barrel domain-containing protein</fullName>
    </recommendedName>
</protein>
<accession>A0AAF0CAP9</accession>
<reference evidence="2 3" key="2">
    <citation type="journal article" date="2022" name="Mar. Drugs">
        <title>Bioassay-Guided Fractionation Leads to the Detection of Cholic Acid Generated by the Rare Thalassomonas sp.</title>
        <authorList>
            <person name="Pheiffer F."/>
            <person name="Schneider Y.K."/>
            <person name="Hansen E.H."/>
            <person name="Andersen J.H."/>
            <person name="Isaksson J."/>
            <person name="Busche T."/>
            <person name="R C."/>
            <person name="Kalinowski J."/>
            <person name="Zyl L.V."/>
            <person name="Trindade M."/>
        </authorList>
    </citation>
    <scope>NUCLEOTIDE SEQUENCE [LARGE SCALE GENOMIC DNA]</scope>
    <source>
        <strain evidence="2 3">XOM25</strain>
    </source>
</reference>
<dbReference type="Proteomes" id="UP000032352">
    <property type="component" value="Chromosome"/>
</dbReference>
<gene>
    <name evidence="2" type="ORF">SG34_007645</name>
</gene>
<reference evidence="2 3" key="1">
    <citation type="journal article" date="2015" name="Genome Announc.">
        <title>Draft Genome Sequences of Marine Isolates of Thalassomonas viridans and Thalassomonas actiniarum.</title>
        <authorList>
            <person name="Olonade I."/>
            <person name="van Zyl L.J."/>
            <person name="Trindade M."/>
        </authorList>
    </citation>
    <scope>NUCLEOTIDE SEQUENCE [LARGE SCALE GENOMIC DNA]</scope>
    <source>
        <strain evidence="2 3">XOM25</strain>
    </source>
</reference>
<feature type="chain" id="PRO_5042210154" description="Outer membrane protein beta-barrel domain-containing protein" evidence="1">
    <location>
        <begin position="24"/>
        <end position="203"/>
    </location>
</feature>
<organism evidence="2 3">
    <name type="scientific">Thalassomonas viridans</name>
    <dbReference type="NCBI Taxonomy" id="137584"/>
    <lineage>
        <taxon>Bacteria</taxon>
        <taxon>Pseudomonadati</taxon>
        <taxon>Pseudomonadota</taxon>
        <taxon>Gammaproteobacteria</taxon>
        <taxon>Alteromonadales</taxon>
        <taxon>Colwelliaceae</taxon>
        <taxon>Thalassomonas</taxon>
    </lineage>
</organism>
<dbReference type="RefSeq" id="WP_044838360.1">
    <property type="nucleotide sequence ID" value="NZ_CP059733.1"/>
</dbReference>
<keyword evidence="3" id="KW-1185">Reference proteome</keyword>
<evidence type="ECO:0000313" key="2">
    <source>
        <dbReference type="EMBL" id="WDE06766.1"/>
    </source>
</evidence>
<feature type="signal peptide" evidence="1">
    <location>
        <begin position="1"/>
        <end position="23"/>
    </location>
</feature>
<evidence type="ECO:0008006" key="4">
    <source>
        <dbReference type="Google" id="ProtNLM"/>
    </source>
</evidence>
<dbReference type="KEGG" id="tvd:SG34_007645"/>
<proteinExistence type="predicted"/>
<keyword evidence="1" id="KW-0732">Signal</keyword>
<dbReference type="AlphaFoldDB" id="A0AAF0CAP9"/>
<evidence type="ECO:0000256" key="1">
    <source>
        <dbReference type="SAM" id="SignalP"/>
    </source>
</evidence>